<dbReference type="InterPro" id="IPR036390">
    <property type="entry name" value="WH_DNA-bd_sf"/>
</dbReference>
<dbReference type="PANTHER" id="PTHR34824">
    <property type="entry name" value="HEAT-INDUCIBLE TRANSCRIPTION REPRESSOR HRCA"/>
    <property type="match status" value="1"/>
</dbReference>
<gene>
    <name evidence="6" type="ORF">COU29_03195</name>
</gene>
<keyword evidence="1" id="KW-0678">Repressor</keyword>
<dbReference type="Pfam" id="PF01628">
    <property type="entry name" value="HrcA"/>
    <property type="match status" value="1"/>
</dbReference>
<evidence type="ECO:0000313" key="7">
    <source>
        <dbReference type="Proteomes" id="UP000231426"/>
    </source>
</evidence>
<dbReference type="EMBL" id="PFBV01000004">
    <property type="protein sequence ID" value="PIT88246.1"/>
    <property type="molecule type" value="Genomic_DNA"/>
</dbReference>
<dbReference type="Proteomes" id="UP000231426">
    <property type="component" value="Unassembled WGS sequence"/>
</dbReference>
<comment type="caution">
    <text evidence="6">The sequence shown here is derived from an EMBL/GenBank/DDBJ whole genome shotgun (WGS) entry which is preliminary data.</text>
</comment>
<protein>
    <recommendedName>
        <fullName evidence="5">Heat-inducible transcription repressor HrcA C-terminal domain-containing protein</fullName>
    </recommendedName>
</protein>
<dbReference type="AlphaFoldDB" id="A0A2M6W641"/>
<feature type="domain" description="Heat-inducible transcription repressor HrcA C-terminal" evidence="5">
    <location>
        <begin position="92"/>
        <end position="215"/>
    </location>
</feature>
<dbReference type="SUPFAM" id="SSF46785">
    <property type="entry name" value="Winged helix' DNA-binding domain"/>
    <property type="match status" value="1"/>
</dbReference>
<dbReference type="InterPro" id="IPR029016">
    <property type="entry name" value="GAF-like_dom_sf"/>
</dbReference>
<evidence type="ECO:0000256" key="3">
    <source>
        <dbReference type="ARBA" id="ARBA00023016"/>
    </source>
</evidence>
<evidence type="ECO:0000259" key="5">
    <source>
        <dbReference type="Pfam" id="PF01628"/>
    </source>
</evidence>
<keyword evidence="2" id="KW-0805">Transcription regulation</keyword>
<dbReference type="InterPro" id="IPR021153">
    <property type="entry name" value="HrcA_C"/>
</dbReference>
<evidence type="ECO:0000313" key="6">
    <source>
        <dbReference type="EMBL" id="PIT88246.1"/>
    </source>
</evidence>
<dbReference type="Gene3D" id="1.10.10.10">
    <property type="entry name" value="Winged helix-like DNA-binding domain superfamily/Winged helix DNA-binding domain"/>
    <property type="match status" value="1"/>
</dbReference>
<evidence type="ECO:0000256" key="2">
    <source>
        <dbReference type="ARBA" id="ARBA00023015"/>
    </source>
</evidence>
<accession>A0A2M6W641</accession>
<evidence type="ECO:0000256" key="4">
    <source>
        <dbReference type="ARBA" id="ARBA00023163"/>
    </source>
</evidence>
<dbReference type="GO" id="GO:0045892">
    <property type="term" value="P:negative regulation of DNA-templated transcription"/>
    <property type="evidence" value="ECO:0007669"/>
    <property type="project" value="TreeGrafter"/>
</dbReference>
<dbReference type="PANTHER" id="PTHR34824:SF1">
    <property type="entry name" value="HEAT-INDUCIBLE TRANSCRIPTION REPRESSOR HRCA"/>
    <property type="match status" value="1"/>
</dbReference>
<dbReference type="Gene3D" id="3.30.450.40">
    <property type="match status" value="1"/>
</dbReference>
<proteinExistence type="predicted"/>
<organism evidence="6 7">
    <name type="scientific">Candidatus Magasanikbacteria bacterium CG10_big_fil_rev_8_21_14_0_10_36_32</name>
    <dbReference type="NCBI Taxonomy" id="1974646"/>
    <lineage>
        <taxon>Bacteria</taxon>
        <taxon>Candidatus Magasanikiibacteriota</taxon>
    </lineage>
</organism>
<reference evidence="7" key="1">
    <citation type="submission" date="2017-09" db="EMBL/GenBank/DDBJ databases">
        <title>Depth-based differentiation of microbial function through sediment-hosted aquifers and enrichment of novel symbionts in the deep terrestrial subsurface.</title>
        <authorList>
            <person name="Probst A.J."/>
            <person name="Ladd B."/>
            <person name="Jarett J.K."/>
            <person name="Geller-Mcgrath D.E."/>
            <person name="Sieber C.M.K."/>
            <person name="Emerson J.B."/>
            <person name="Anantharaman K."/>
            <person name="Thomas B.C."/>
            <person name="Malmstrom R."/>
            <person name="Stieglmeier M."/>
            <person name="Klingl A."/>
            <person name="Woyke T."/>
            <person name="Ryan C.M."/>
            <person name="Banfield J.F."/>
        </authorList>
    </citation>
    <scope>NUCLEOTIDE SEQUENCE [LARGE SCALE GENOMIC DNA]</scope>
</reference>
<dbReference type="InterPro" id="IPR002571">
    <property type="entry name" value="HrcA"/>
</dbReference>
<keyword evidence="3" id="KW-0346">Stress response</keyword>
<sequence length="228" mass="25753">MNKRQEQLLALVIEKYVETAEPIGSKFLVDEGDLEWGEATVRNELRALEKAGYLTHPHTSAGRIPTEKGYRYYIAHLALDKAKLKNSNRTSLERAFNEVKDYEMACKNVAKLAAELSGESIIFSFGINKVYHTGLSNLIGKPEFGGEEAINILKMFDQCEEYLNEFVDEISDVPRFFIGSEQPFGESVSLTASLAGRDNDAMFIVLSPNRTDYRRNFALLKTIREILS</sequence>
<dbReference type="GO" id="GO:0003677">
    <property type="term" value="F:DNA binding"/>
    <property type="evidence" value="ECO:0007669"/>
    <property type="project" value="InterPro"/>
</dbReference>
<dbReference type="InterPro" id="IPR036388">
    <property type="entry name" value="WH-like_DNA-bd_sf"/>
</dbReference>
<keyword evidence="4" id="KW-0804">Transcription</keyword>
<evidence type="ECO:0000256" key="1">
    <source>
        <dbReference type="ARBA" id="ARBA00022491"/>
    </source>
</evidence>
<name>A0A2M6W641_9BACT</name>